<feature type="chain" id="PRO_5035860324" evidence="1">
    <location>
        <begin position="27"/>
        <end position="54"/>
    </location>
</feature>
<evidence type="ECO:0000313" key="2">
    <source>
        <dbReference type="EMBL" id="UOY17151.1"/>
    </source>
</evidence>
<organism evidence="2">
    <name type="scientific">Dasymutilla gloriosa</name>
    <name type="common">Thistledown velvet ant</name>
    <dbReference type="NCBI Taxonomy" id="50628"/>
    <lineage>
        <taxon>Eukaryota</taxon>
        <taxon>Metazoa</taxon>
        <taxon>Ecdysozoa</taxon>
        <taxon>Arthropoda</taxon>
        <taxon>Hexapoda</taxon>
        <taxon>Insecta</taxon>
        <taxon>Pterygota</taxon>
        <taxon>Neoptera</taxon>
        <taxon>Endopterygota</taxon>
        <taxon>Hymenoptera</taxon>
        <taxon>Apocrita</taxon>
        <taxon>Aculeata</taxon>
        <taxon>Pompiloidea</taxon>
        <taxon>Mutillidae</taxon>
        <taxon>Sphaeropthalminae</taxon>
        <taxon>Dasymutilla</taxon>
    </lineage>
</organism>
<dbReference type="EMBL" id="MW323207">
    <property type="protein sequence ID" value="UOY17151.1"/>
    <property type="molecule type" value="mRNA"/>
</dbReference>
<feature type="signal peptide" evidence="1">
    <location>
        <begin position="1"/>
        <end position="26"/>
    </location>
</feature>
<reference evidence="2" key="1">
    <citation type="submission" date="2020-12" db="EMBL/GenBank/DDBJ databases">
        <authorList>
            <person name="Robinson S.D."/>
        </authorList>
    </citation>
    <scope>NUCLEOTIDE SEQUENCE</scope>
    <source>
        <tissue evidence="2">Venom apparatus</tissue>
    </source>
</reference>
<keyword evidence="1" id="KW-0732">Signal</keyword>
<name>A0A8T9VME5_DASGL</name>
<proteinExistence type="evidence at transcript level"/>
<protein>
    <submittedName>
        <fullName evidence="2">Venom peptide</fullName>
    </submittedName>
</protein>
<sequence>MKFITLFFCIALAILSTSMLIGTVDALTPTRTRPTTPRTSRRFIVRVVPAGRLK</sequence>
<accession>A0A8T9VME5</accession>
<evidence type="ECO:0000256" key="1">
    <source>
        <dbReference type="SAM" id="SignalP"/>
    </source>
</evidence>
<dbReference type="AlphaFoldDB" id="A0A8T9VME5"/>